<feature type="compositionally biased region" description="Low complexity" evidence="1">
    <location>
        <begin position="1"/>
        <end position="21"/>
    </location>
</feature>
<dbReference type="Proteomes" id="UP000595894">
    <property type="component" value="Chromosome"/>
</dbReference>
<organism evidence="2 3">
    <name type="scientific">Sphingomonas aliaeris</name>
    <dbReference type="NCBI Taxonomy" id="2759526"/>
    <lineage>
        <taxon>Bacteria</taxon>
        <taxon>Pseudomonadati</taxon>
        <taxon>Pseudomonadota</taxon>
        <taxon>Alphaproteobacteria</taxon>
        <taxon>Sphingomonadales</taxon>
        <taxon>Sphingomonadaceae</taxon>
        <taxon>Sphingomonas</taxon>
    </lineage>
</organism>
<name>A0A974NXT9_9SPHN</name>
<accession>A0A974NXT9</accession>
<dbReference type="EMBL" id="CP061035">
    <property type="protein sequence ID" value="QQV78843.1"/>
    <property type="molecule type" value="Genomic_DNA"/>
</dbReference>
<feature type="compositionally biased region" description="Polar residues" evidence="1">
    <location>
        <begin position="29"/>
        <end position="50"/>
    </location>
</feature>
<feature type="region of interest" description="Disordered" evidence="1">
    <location>
        <begin position="1"/>
        <end position="111"/>
    </location>
</feature>
<protein>
    <submittedName>
        <fullName evidence="2">Uncharacterized protein</fullName>
    </submittedName>
</protein>
<sequence length="235" mass="24248">MPAAILLLGGCSSQGSSSNSSVDIETAAEQAQTSIDNYAATTPATGQDSVPVNAIAPSAPGLNQAAPVAPTGPRPTPAASLAPLDPPAPGTPGGLPDDRTPISEAPFTPDSAQGAANVVQTYYALLGEKKYRQAWALWGNGGRDSGMSADAFAASFDKYSEYHANVGAPGRIDSGMSQRRVTVPVQVYGRLKADAKPVYMLGTVVLHRVVPGVSDVKADQSWHLQSADIKPRPRG</sequence>
<keyword evidence="3" id="KW-1185">Reference proteome</keyword>
<proteinExistence type="predicted"/>
<dbReference type="KEGG" id="sari:H5J25_05040"/>
<reference evidence="3" key="1">
    <citation type="submission" date="2020-09" db="EMBL/GenBank/DDBJ databases">
        <title>Sphingomonas sp., a new species isolated from pork steak.</title>
        <authorList>
            <person name="Heidler von Heilborn D."/>
        </authorList>
    </citation>
    <scope>NUCLEOTIDE SEQUENCE [LARGE SCALE GENOMIC DNA]</scope>
</reference>
<evidence type="ECO:0000256" key="1">
    <source>
        <dbReference type="SAM" id="MobiDB-lite"/>
    </source>
</evidence>
<dbReference type="AlphaFoldDB" id="A0A974NXT9"/>
<evidence type="ECO:0000313" key="2">
    <source>
        <dbReference type="EMBL" id="QQV78843.1"/>
    </source>
</evidence>
<gene>
    <name evidence="2" type="ORF">H5J25_05040</name>
</gene>
<evidence type="ECO:0000313" key="3">
    <source>
        <dbReference type="Proteomes" id="UP000595894"/>
    </source>
</evidence>